<dbReference type="EMBL" id="JABAYA010000259">
    <property type="protein sequence ID" value="KAF7721504.1"/>
    <property type="molecule type" value="Genomic_DNA"/>
</dbReference>
<dbReference type="PANTHER" id="PTHR15415">
    <property type="entry name" value="MITOFILIN"/>
    <property type="match status" value="1"/>
</dbReference>
<sequence length="579" mass="64342">MLRSASLLTRATIRKTGRQSGHSVTRCYTTGQEPVKNSSSIGRKLLWTTVIGASAYGGATYLALHNEAFHDTYTTYIPGGSQLLDTLEDLIEDEQLKGYYQKSAEWANLAATHSVLLKDYAIKAKDASLDAYEYASDAVAQLTGRKEAPQLPSSQPPAPLSRGSKNIRKGGLFAHVVNDGEPVAIPDFPITNEAAVDDLASTVQQLVGILNEAGLTGHAKRLVSFASRDFDMLKTAFEHLRSEQAKVSKDVKALEHSYEDVKTHVEEHCAQVEAKAQSAKQRSDARVAEKAEKLKNEFEAEGLALKQQLLELGQKELDQQKAVYLEKLSHELKEQVIETQRRYVREVRQQVETERGGRLANVDQVVTRQSVLERLSYANAEHIDDSRKAHQLLVAVDALKRAAYSGDRKAFLEELQAILTISAPSSPFANVAERKNDEIVQTVASNISETVARHGIDSMSQLINRFETVAREVRRASLIPEEGSSMISHIISILLSKVMFTKQGLVPGEDIEARLARAQYYLTRNNDLESAAREMNQLKGWPKTLALDWLDAARRHLEVKQALEIMRTQATLTSMLQTE</sequence>
<evidence type="ECO:0000256" key="3">
    <source>
        <dbReference type="ARBA" id="ARBA00018116"/>
    </source>
</evidence>
<feature type="coiled-coil region" evidence="11">
    <location>
        <begin position="262"/>
        <end position="308"/>
    </location>
</feature>
<accession>A0A8H7BFZ1</accession>
<evidence type="ECO:0000256" key="8">
    <source>
        <dbReference type="ARBA" id="ARBA00023136"/>
    </source>
</evidence>
<organism evidence="12 13">
    <name type="scientific">Apophysomyces ossiformis</name>
    <dbReference type="NCBI Taxonomy" id="679940"/>
    <lineage>
        <taxon>Eukaryota</taxon>
        <taxon>Fungi</taxon>
        <taxon>Fungi incertae sedis</taxon>
        <taxon>Mucoromycota</taxon>
        <taxon>Mucoromycotina</taxon>
        <taxon>Mucoromycetes</taxon>
        <taxon>Mucorales</taxon>
        <taxon>Mucorineae</taxon>
        <taxon>Mucoraceae</taxon>
        <taxon>Apophysomyces</taxon>
    </lineage>
</organism>
<evidence type="ECO:0000256" key="9">
    <source>
        <dbReference type="ARBA" id="ARBA00025571"/>
    </source>
</evidence>
<evidence type="ECO:0000256" key="2">
    <source>
        <dbReference type="ARBA" id="ARBA00010877"/>
    </source>
</evidence>
<keyword evidence="13" id="KW-1185">Reference proteome</keyword>
<keyword evidence="11" id="KW-0175">Coiled coil</keyword>
<proteinExistence type="inferred from homology"/>
<dbReference type="PANTHER" id="PTHR15415:SF7">
    <property type="entry name" value="MICOS COMPLEX SUBUNIT MIC60"/>
    <property type="match status" value="1"/>
</dbReference>
<comment type="subcellular location">
    <subcellularLocation>
        <location evidence="1 10">Mitochondrion inner membrane</location>
        <topology evidence="1 10">Single-pass membrane protein</topology>
    </subcellularLocation>
</comment>
<keyword evidence="5 10" id="KW-0999">Mitochondrion inner membrane</keyword>
<comment type="subunit">
    <text evidence="10">Component of the mitochondrial contact site and cristae organizing system (MICOS) complex.</text>
</comment>
<keyword evidence="7 10" id="KW-0496">Mitochondrion</keyword>
<keyword evidence="4 10" id="KW-0812">Transmembrane</keyword>
<gene>
    <name evidence="12" type="primary">FCJ1_2</name>
    <name evidence="12" type="ORF">EC973_004553</name>
</gene>
<evidence type="ECO:0000256" key="10">
    <source>
        <dbReference type="RuleBase" id="RU363000"/>
    </source>
</evidence>
<evidence type="ECO:0000313" key="12">
    <source>
        <dbReference type="EMBL" id="KAF7721504.1"/>
    </source>
</evidence>
<comment type="similarity">
    <text evidence="2 10">Belongs to the MICOS complex subunit Mic60 family.</text>
</comment>
<evidence type="ECO:0000256" key="4">
    <source>
        <dbReference type="ARBA" id="ARBA00022692"/>
    </source>
</evidence>
<keyword evidence="8" id="KW-0472">Membrane</keyword>
<evidence type="ECO:0000313" key="13">
    <source>
        <dbReference type="Proteomes" id="UP000605846"/>
    </source>
</evidence>
<dbReference type="Proteomes" id="UP000605846">
    <property type="component" value="Unassembled WGS sequence"/>
</dbReference>
<dbReference type="OrthoDB" id="10261039at2759"/>
<dbReference type="Pfam" id="PF09731">
    <property type="entry name" value="Mitofilin"/>
    <property type="match status" value="2"/>
</dbReference>
<reference evidence="12" key="1">
    <citation type="submission" date="2020-01" db="EMBL/GenBank/DDBJ databases">
        <title>Genome Sequencing of Three Apophysomyces-Like Fungal Strains Confirms a Novel Fungal Genus in the Mucoromycota with divergent Burkholderia-like Endosymbiotic Bacteria.</title>
        <authorList>
            <person name="Stajich J.E."/>
            <person name="Macias A.M."/>
            <person name="Carter-House D."/>
            <person name="Lovett B."/>
            <person name="Kasson L.R."/>
            <person name="Berry K."/>
            <person name="Grigoriev I."/>
            <person name="Chang Y."/>
            <person name="Spatafora J."/>
            <person name="Kasson M.T."/>
        </authorList>
    </citation>
    <scope>NUCLEOTIDE SEQUENCE</scope>
    <source>
        <strain evidence="12">NRRL A-21654</strain>
    </source>
</reference>
<dbReference type="GO" id="GO:0061617">
    <property type="term" value="C:MICOS complex"/>
    <property type="evidence" value="ECO:0007669"/>
    <property type="project" value="TreeGrafter"/>
</dbReference>
<protein>
    <recommendedName>
        <fullName evidence="3 10">MICOS complex subunit MIC60</fullName>
    </recommendedName>
    <alternativeName>
        <fullName evidence="10">Mitofilin</fullName>
    </alternativeName>
</protein>
<dbReference type="GO" id="GO:0042407">
    <property type="term" value="P:cristae formation"/>
    <property type="evidence" value="ECO:0007669"/>
    <property type="project" value="TreeGrafter"/>
</dbReference>
<evidence type="ECO:0000256" key="11">
    <source>
        <dbReference type="SAM" id="Coils"/>
    </source>
</evidence>
<dbReference type="InterPro" id="IPR019133">
    <property type="entry name" value="MIC60"/>
</dbReference>
<evidence type="ECO:0000256" key="7">
    <source>
        <dbReference type="ARBA" id="ARBA00023128"/>
    </source>
</evidence>
<evidence type="ECO:0000256" key="1">
    <source>
        <dbReference type="ARBA" id="ARBA00004434"/>
    </source>
</evidence>
<evidence type="ECO:0000256" key="5">
    <source>
        <dbReference type="ARBA" id="ARBA00022792"/>
    </source>
</evidence>
<dbReference type="AlphaFoldDB" id="A0A8H7BFZ1"/>
<name>A0A8H7BFZ1_9FUNG</name>
<evidence type="ECO:0000256" key="6">
    <source>
        <dbReference type="ARBA" id="ARBA00022989"/>
    </source>
</evidence>
<comment type="caution">
    <text evidence="12">The sequence shown here is derived from an EMBL/GenBank/DDBJ whole genome shotgun (WGS) entry which is preliminary data.</text>
</comment>
<comment type="function">
    <text evidence="9">Component of the MICOS complex, a large protein complex of the mitochondrial inner membrane that plays crucial roles in the maintenance of crista junctions, inner membrane architecture, and formation of contact sites to the outer membrane. Plays a role in keeping cristae membranes connected to the inner boundary membrane. Also promotes protein import via the mitochondrial intermembrane space assembly (MIA) pathway.</text>
</comment>
<keyword evidence="6" id="KW-1133">Transmembrane helix</keyword>